<evidence type="ECO:0000313" key="4">
    <source>
        <dbReference type="Proteomes" id="UP001642406"/>
    </source>
</evidence>
<protein>
    <recommendedName>
        <fullName evidence="2">SGNH hydrolase-type esterase domain-containing protein</fullName>
    </recommendedName>
</protein>
<dbReference type="InterPro" id="IPR036514">
    <property type="entry name" value="SGNH_hydro_sf"/>
</dbReference>
<dbReference type="PANTHER" id="PTHR43784:SF2">
    <property type="entry name" value="GDSL-LIKE LIPASE_ACYLHYDROLASE, PUTATIVE (AFU_ORTHOLOGUE AFUA_2G00820)-RELATED"/>
    <property type="match status" value="1"/>
</dbReference>
<feature type="compositionally biased region" description="Basic and acidic residues" evidence="1">
    <location>
        <begin position="58"/>
        <end position="75"/>
    </location>
</feature>
<comment type="caution">
    <text evidence="3">The sequence shown here is derived from an EMBL/GenBank/DDBJ whole genome shotgun (WGS) entry which is preliminary data.</text>
</comment>
<evidence type="ECO:0000313" key="3">
    <source>
        <dbReference type="EMBL" id="CAK7210832.1"/>
    </source>
</evidence>
<dbReference type="Gene3D" id="3.40.50.1110">
    <property type="entry name" value="SGNH hydrolase"/>
    <property type="match status" value="1"/>
</dbReference>
<dbReference type="Proteomes" id="UP001642406">
    <property type="component" value="Unassembled WGS sequence"/>
</dbReference>
<proteinExistence type="predicted"/>
<keyword evidence="4" id="KW-1185">Reference proteome</keyword>
<feature type="domain" description="SGNH hydrolase-type esterase" evidence="2">
    <location>
        <begin position="235"/>
        <end position="424"/>
    </location>
</feature>
<accession>A0ABP0AU88</accession>
<dbReference type="Pfam" id="PF13472">
    <property type="entry name" value="Lipase_GDSL_2"/>
    <property type="match status" value="1"/>
</dbReference>
<name>A0ABP0AU88_9PEZI</name>
<dbReference type="InterPro" id="IPR013830">
    <property type="entry name" value="SGNH_hydro"/>
</dbReference>
<dbReference type="SUPFAM" id="SSF52266">
    <property type="entry name" value="SGNH hydrolase"/>
    <property type="match status" value="1"/>
</dbReference>
<evidence type="ECO:0000256" key="1">
    <source>
        <dbReference type="SAM" id="MobiDB-lite"/>
    </source>
</evidence>
<organism evidence="3 4">
    <name type="scientific">Sporothrix bragantina</name>
    <dbReference type="NCBI Taxonomy" id="671064"/>
    <lineage>
        <taxon>Eukaryota</taxon>
        <taxon>Fungi</taxon>
        <taxon>Dikarya</taxon>
        <taxon>Ascomycota</taxon>
        <taxon>Pezizomycotina</taxon>
        <taxon>Sordariomycetes</taxon>
        <taxon>Sordariomycetidae</taxon>
        <taxon>Ophiostomatales</taxon>
        <taxon>Ophiostomataceae</taxon>
        <taxon>Sporothrix</taxon>
    </lineage>
</organism>
<dbReference type="InterPro" id="IPR053140">
    <property type="entry name" value="GDSL_Rv0518-like"/>
</dbReference>
<dbReference type="EMBL" id="CAWUHC010000005">
    <property type="protein sequence ID" value="CAK7210832.1"/>
    <property type="molecule type" value="Genomic_DNA"/>
</dbReference>
<feature type="region of interest" description="Disordered" evidence="1">
    <location>
        <begin position="50"/>
        <end position="77"/>
    </location>
</feature>
<gene>
    <name evidence="3" type="ORF">SBRCBS47491_000912</name>
</gene>
<dbReference type="CDD" id="cd01830">
    <property type="entry name" value="XynE_like"/>
    <property type="match status" value="1"/>
</dbReference>
<sequence length="434" mass="47171">MGSDNIDNGNGRWTTVWTAMPQVAWAEADHLPPERFLRFERATLRQTVRMCSTSEAASEDKRNTSEAKPSEETKTRRIRLRFTNTFGTSDLSISRATVGIPQRPGGDDNDTHAEDDTVHISGSRFVDTTTLCNVLFSGQPSAVLPAGGLLLSDPIFLPADTPDLSISLYFDKGLTTSPITTHPGSRTQSWLCLGDQTASPSLREGDALCSVLHWYFLAGVEEWTTSANSQKTIILLGDSITDGRCSTNNGNDRWPDLLGERLQREKRPLVTLLNQAAGGNCLLREGTGGPALLARFDRDVLSQPGVTGVLVCGGVNDIGTATDNLSRVVHDLIATYETVLERCTVAGLTTLFSTITPFDGPGQGYASPVREAARQEVNAWIRSSQAGRVVDFDAILRDPDQHSQLLLKYNSGDHLHPNVDGFQAMADSFPLDLL</sequence>
<dbReference type="PANTHER" id="PTHR43784">
    <property type="entry name" value="GDSL-LIKE LIPASE/ACYLHYDROLASE, PUTATIVE (AFU_ORTHOLOGUE AFUA_2G00820)-RELATED"/>
    <property type="match status" value="1"/>
</dbReference>
<evidence type="ECO:0000259" key="2">
    <source>
        <dbReference type="Pfam" id="PF13472"/>
    </source>
</evidence>
<reference evidence="3 4" key="1">
    <citation type="submission" date="2024-01" db="EMBL/GenBank/DDBJ databases">
        <authorList>
            <person name="Allen C."/>
            <person name="Tagirdzhanova G."/>
        </authorList>
    </citation>
    <scope>NUCLEOTIDE SEQUENCE [LARGE SCALE GENOMIC DNA]</scope>
</reference>